<protein>
    <submittedName>
        <fullName evidence="1">Uncharacterized protein</fullName>
    </submittedName>
</protein>
<sequence length="608" mass="69303">MEVLQAAEAVPGVLKDELDNGILQREEKIEENETDNEPVSTQDYEADEEESEDYEEESGGWQGRFSEEDFNNNSIELKVGVQEWPDGSIYKGEFGFDLKLGYGEFAWDSGERYVGQFYKDHRHGKGIYFWPDDSKFTGSFFLSHKEGYGTMEFKDGRIYQGLYKADERFGPGIESYPDDSQDVGLWHRNHIIKLCTEIPKHFSLLQFPELKIYFETEGNEQYISEENSTVWNLNEEKDPFFYSYKHLILNDDNYTLPEKMYIYSIDADHLPITHTFRKDFDSHYFKRNKLLPYEKLWPVTNITPLLIRMLKHIYKYRHCQAEIDWNVNFILEGHRIGFGPKGPKEIASELLIEKSAGGDYHRVYAILKDSLAHPDIADVHGYTALAAAASSCEKSDDKLHISRCEHGQVEFPSKENPDIAQMYLKAAYPNGYKKRVYHHLINCHDDIINLLLDNGADVNKCSDEGLSALSMCIIRYFPAQSFQPNIAERNLLRKEEPEETGSAAQSEAPQLSTDAAEHREFSDSAHGTPVHKSDSGTESEGGGSRAGEKRTAGSTEGICDFKVAISAEMLQHGAAILSRHMLSVPYTPDVEELQHVGTLRKMAMSLTE</sequence>
<dbReference type="EMBL" id="CM037621">
    <property type="protein sequence ID" value="KAH8002259.1"/>
    <property type="molecule type" value="Genomic_DNA"/>
</dbReference>
<gene>
    <name evidence="1" type="ORF">K3G42_021689</name>
</gene>
<name>A0ACB8FBQ6_9SAUR</name>
<keyword evidence="2" id="KW-1185">Reference proteome</keyword>
<accession>A0ACB8FBQ6</accession>
<evidence type="ECO:0000313" key="2">
    <source>
        <dbReference type="Proteomes" id="UP000827872"/>
    </source>
</evidence>
<comment type="caution">
    <text evidence="1">The sequence shown here is derived from an EMBL/GenBank/DDBJ whole genome shotgun (WGS) entry which is preliminary data.</text>
</comment>
<evidence type="ECO:0000313" key="1">
    <source>
        <dbReference type="EMBL" id="KAH8002259.1"/>
    </source>
</evidence>
<reference evidence="1" key="1">
    <citation type="submission" date="2021-08" db="EMBL/GenBank/DDBJ databases">
        <title>The first chromosome-level gecko genome reveals the dynamic sex chromosomes of Neotropical dwarf geckos (Sphaerodactylidae: Sphaerodactylus).</title>
        <authorList>
            <person name="Pinto B.J."/>
            <person name="Keating S.E."/>
            <person name="Gamble T."/>
        </authorList>
    </citation>
    <scope>NUCLEOTIDE SEQUENCE</scope>
    <source>
        <strain evidence="1">TG3544</strain>
    </source>
</reference>
<proteinExistence type="predicted"/>
<organism evidence="1 2">
    <name type="scientific">Sphaerodactylus townsendi</name>
    <dbReference type="NCBI Taxonomy" id="933632"/>
    <lineage>
        <taxon>Eukaryota</taxon>
        <taxon>Metazoa</taxon>
        <taxon>Chordata</taxon>
        <taxon>Craniata</taxon>
        <taxon>Vertebrata</taxon>
        <taxon>Euteleostomi</taxon>
        <taxon>Lepidosauria</taxon>
        <taxon>Squamata</taxon>
        <taxon>Bifurcata</taxon>
        <taxon>Gekkota</taxon>
        <taxon>Sphaerodactylidae</taxon>
        <taxon>Sphaerodactylus</taxon>
    </lineage>
</organism>
<dbReference type="Proteomes" id="UP000827872">
    <property type="component" value="Linkage Group LG08"/>
</dbReference>